<sequence>MVYMDLRCRSFAIQKYHAFRNGSYPVEANIPHSQLHRFTEELPQDPWETIISGLEALGGPLDQEDHPNTSVKEVHLMDLAEPSEAASNANTRTDASSKPRQVGGPTFTPYDMARINQIAQSLAQEASKETMDKIRAGFQLIEPAQRQKMERQGQDLVKLYFRRPAVMALQREREMQRQLQRQMQEQSPMQGQGQMALGQPFKGAVCSTDKLLKDLSVIWHKV</sequence>
<dbReference type="Proteomes" id="UP000016924">
    <property type="component" value="Unassembled WGS sequence"/>
</dbReference>
<keyword evidence="3" id="KW-1185">Reference proteome</keyword>
<dbReference type="EMBL" id="JH767603">
    <property type="protein sequence ID" value="EON68936.1"/>
    <property type="molecule type" value="Genomic_DNA"/>
</dbReference>
<evidence type="ECO:0000313" key="2">
    <source>
        <dbReference type="EMBL" id="EON68936.1"/>
    </source>
</evidence>
<reference evidence="3" key="1">
    <citation type="submission" date="2012-06" db="EMBL/GenBank/DDBJ databases">
        <title>The genome sequence of Coniosporium apollinis CBS 100218.</title>
        <authorList>
            <consortium name="The Broad Institute Genome Sequencing Platform"/>
            <person name="Cuomo C."/>
            <person name="Gorbushina A."/>
            <person name="Noack S."/>
            <person name="Walker B."/>
            <person name="Young S.K."/>
            <person name="Zeng Q."/>
            <person name="Gargeya S."/>
            <person name="Fitzgerald M."/>
            <person name="Haas B."/>
            <person name="Abouelleil A."/>
            <person name="Alvarado L."/>
            <person name="Arachchi H.M."/>
            <person name="Berlin A.M."/>
            <person name="Chapman S.B."/>
            <person name="Goldberg J."/>
            <person name="Griggs A."/>
            <person name="Gujja S."/>
            <person name="Hansen M."/>
            <person name="Howarth C."/>
            <person name="Imamovic A."/>
            <person name="Larimer J."/>
            <person name="McCowan C."/>
            <person name="Montmayeur A."/>
            <person name="Murphy C."/>
            <person name="Neiman D."/>
            <person name="Pearson M."/>
            <person name="Priest M."/>
            <person name="Roberts A."/>
            <person name="Saif S."/>
            <person name="Shea T."/>
            <person name="Sisk P."/>
            <person name="Sykes S."/>
            <person name="Wortman J."/>
            <person name="Nusbaum C."/>
            <person name="Birren B."/>
        </authorList>
    </citation>
    <scope>NUCLEOTIDE SEQUENCE [LARGE SCALE GENOMIC DNA]</scope>
    <source>
        <strain evidence="3">CBS 100218</strain>
    </source>
</reference>
<proteinExistence type="predicted"/>
<dbReference type="AlphaFoldDB" id="R7Z4R7"/>
<feature type="region of interest" description="Disordered" evidence="1">
    <location>
        <begin position="84"/>
        <end position="108"/>
    </location>
</feature>
<name>R7Z4R7_CONA1</name>
<feature type="compositionally biased region" description="Polar residues" evidence="1">
    <location>
        <begin position="85"/>
        <end position="99"/>
    </location>
</feature>
<dbReference type="GeneID" id="19905505"/>
<evidence type="ECO:0000313" key="3">
    <source>
        <dbReference type="Proteomes" id="UP000016924"/>
    </source>
</evidence>
<organism evidence="2 3">
    <name type="scientific">Coniosporium apollinis (strain CBS 100218)</name>
    <name type="common">Rock-inhabiting black yeast</name>
    <dbReference type="NCBI Taxonomy" id="1168221"/>
    <lineage>
        <taxon>Eukaryota</taxon>
        <taxon>Fungi</taxon>
        <taxon>Dikarya</taxon>
        <taxon>Ascomycota</taxon>
        <taxon>Pezizomycotina</taxon>
        <taxon>Dothideomycetes</taxon>
        <taxon>Dothideomycetes incertae sedis</taxon>
        <taxon>Coniosporium</taxon>
    </lineage>
</organism>
<protein>
    <submittedName>
        <fullName evidence="2">Uncharacterized protein</fullName>
    </submittedName>
</protein>
<accession>R7Z4R7</accession>
<dbReference type="OrthoDB" id="3918840at2759"/>
<evidence type="ECO:0000256" key="1">
    <source>
        <dbReference type="SAM" id="MobiDB-lite"/>
    </source>
</evidence>
<dbReference type="HOGENOM" id="CLU_1245273_0_0_1"/>
<gene>
    <name evidence="2" type="ORF">W97_08194</name>
</gene>
<dbReference type="RefSeq" id="XP_007784253.1">
    <property type="nucleotide sequence ID" value="XM_007786063.1"/>
</dbReference>